<evidence type="ECO:0000256" key="7">
    <source>
        <dbReference type="ARBA" id="ARBA00022692"/>
    </source>
</evidence>
<dbReference type="OrthoDB" id="414175at2759"/>
<comment type="similarity">
    <text evidence="3">Belongs to the glycosyltransferase 31 family. Beta3-Gal-T subfamily.</text>
</comment>
<dbReference type="Proteomes" id="UP000822476">
    <property type="component" value="Unassembled WGS sequence"/>
</dbReference>
<dbReference type="PANTHER" id="PTHR23033:SF14">
    <property type="entry name" value="GLYCOPROTEIN-N-ACETYLGALACTOSAMINE 3-BETA-GALACTOSYLTRANSFERASE 1-RELATED"/>
    <property type="match status" value="1"/>
</dbReference>
<comment type="pathway">
    <text evidence="2">Protein modification; protein glycosylation.</text>
</comment>
<dbReference type="Pfam" id="PF02434">
    <property type="entry name" value="Fringe"/>
    <property type="match status" value="1"/>
</dbReference>
<dbReference type="EMBL" id="JTDE01021645">
    <property type="protein sequence ID" value="KAF7232659.1"/>
    <property type="molecule type" value="Genomic_DNA"/>
</dbReference>
<dbReference type="GO" id="GO:0016020">
    <property type="term" value="C:membrane"/>
    <property type="evidence" value="ECO:0007669"/>
    <property type="project" value="UniProtKB-SubCell"/>
</dbReference>
<comment type="caution">
    <text evidence="14">The sequence shown here is derived from an EMBL/GenBank/DDBJ whole genome shotgun (WGS) entry which is preliminary data.</text>
</comment>
<keyword evidence="6" id="KW-0808">Transferase</keyword>
<proteinExistence type="inferred from homology"/>
<dbReference type="AlphaFoldDB" id="A0A8S9Y9I3"/>
<evidence type="ECO:0000256" key="11">
    <source>
        <dbReference type="ARBA" id="ARBA00023136"/>
    </source>
</evidence>
<keyword evidence="7 12" id="KW-0812">Transmembrane</keyword>
<evidence type="ECO:0000313" key="15">
    <source>
        <dbReference type="Proteomes" id="UP000822476"/>
    </source>
</evidence>
<accession>A0A8S9Y9I3</accession>
<feature type="domain" description="Fringe-like glycosyltransferase" evidence="13">
    <location>
        <begin position="81"/>
        <end position="178"/>
    </location>
</feature>
<dbReference type="InterPro" id="IPR026050">
    <property type="entry name" value="C1GALT1/C1GALT1_chp1"/>
</dbReference>
<protein>
    <recommendedName>
        <fullName evidence="4">N-acetylgalactosaminide beta-1,3-galactosyltransferase</fullName>
        <ecNumber evidence="4">2.4.1.122</ecNumber>
    </recommendedName>
</protein>
<keyword evidence="15" id="KW-1185">Reference proteome</keyword>
<keyword evidence="10 12" id="KW-1133">Transmembrane helix</keyword>
<dbReference type="InterPro" id="IPR003378">
    <property type="entry name" value="Fringe-like_glycosylTrfase"/>
</dbReference>
<organism evidence="14 15">
    <name type="scientific">Paragonimus skrjabini miyazakii</name>
    <dbReference type="NCBI Taxonomy" id="59628"/>
    <lineage>
        <taxon>Eukaryota</taxon>
        <taxon>Metazoa</taxon>
        <taxon>Spiralia</taxon>
        <taxon>Lophotrochozoa</taxon>
        <taxon>Platyhelminthes</taxon>
        <taxon>Trematoda</taxon>
        <taxon>Digenea</taxon>
        <taxon>Plagiorchiida</taxon>
        <taxon>Troglotremata</taxon>
        <taxon>Troglotrematidae</taxon>
        <taxon>Paragonimus</taxon>
    </lineage>
</organism>
<evidence type="ECO:0000313" key="14">
    <source>
        <dbReference type="EMBL" id="KAF7232659.1"/>
    </source>
</evidence>
<evidence type="ECO:0000256" key="3">
    <source>
        <dbReference type="ARBA" id="ARBA00006462"/>
    </source>
</evidence>
<evidence type="ECO:0000256" key="4">
    <source>
        <dbReference type="ARBA" id="ARBA00012557"/>
    </source>
</evidence>
<keyword evidence="5" id="KW-0328">Glycosyltransferase</keyword>
<evidence type="ECO:0000256" key="10">
    <source>
        <dbReference type="ARBA" id="ARBA00022989"/>
    </source>
</evidence>
<evidence type="ECO:0000256" key="12">
    <source>
        <dbReference type="SAM" id="Phobius"/>
    </source>
</evidence>
<reference evidence="14" key="1">
    <citation type="submission" date="2019-07" db="EMBL/GenBank/DDBJ databases">
        <title>Annotation for the trematode Paragonimus miyazaki's.</title>
        <authorList>
            <person name="Choi Y.-J."/>
        </authorList>
    </citation>
    <scope>NUCLEOTIDE SEQUENCE</scope>
    <source>
        <strain evidence="14">Japan</strain>
    </source>
</reference>
<keyword evidence="11 12" id="KW-0472">Membrane</keyword>
<dbReference type="GO" id="GO:0000166">
    <property type="term" value="F:nucleotide binding"/>
    <property type="evidence" value="ECO:0007669"/>
    <property type="project" value="UniProtKB-KW"/>
</dbReference>
<keyword evidence="9" id="KW-0735">Signal-anchor</keyword>
<evidence type="ECO:0000256" key="5">
    <source>
        <dbReference type="ARBA" id="ARBA00022676"/>
    </source>
</evidence>
<sequence>MFFYRQRHLLISFLIGVLIGVSTITYVFVSHNFVRLERFLTLPSWDQPERYGEPVYGNTSGLPRVFCWITTMPSNLIKAMAVKRTWARRCDQYLFISSEQNSDLPSIAAVSLEGRQLLWNKTKFALTYIAKHFGDRYDYFYKADDDTYAFVDNLKRLLRRFNPETPVLFGQVHMVSYQLACCCDSKSHISKLWWQDNRMIHNLPDIFCG</sequence>
<feature type="transmembrane region" description="Helical" evidence="12">
    <location>
        <begin position="9"/>
        <end position="29"/>
    </location>
</feature>
<name>A0A8S9Y9I3_9TREM</name>
<dbReference type="GO" id="GO:0016263">
    <property type="term" value="F:glycoprotein-N-acetylgalactosamine 3-beta-galactosyltransferase activity"/>
    <property type="evidence" value="ECO:0007669"/>
    <property type="project" value="UniProtKB-EC"/>
</dbReference>
<comment type="subcellular location">
    <subcellularLocation>
        <location evidence="1">Membrane</location>
        <topology evidence="1">Single-pass type II membrane protein</topology>
    </subcellularLocation>
</comment>
<evidence type="ECO:0000256" key="8">
    <source>
        <dbReference type="ARBA" id="ARBA00022741"/>
    </source>
</evidence>
<evidence type="ECO:0000256" key="2">
    <source>
        <dbReference type="ARBA" id="ARBA00004922"/>
    </source>
</evidence>
<gene>
    <name evidence="14" type="ORF">EG68_11493</name>
</gene>
<dbReference type="PANTHER" id="PTHR23033">
    <property type="entry name" value="BETA1,3-GALACTOSYLTRANSFERASE"/>
    <property type="match status" value="1"/>
</dbReference>
<evidence type="ECO:0000256" key="1">
    <source>
        <dbReference type="ARBA" id="ARBA00004606"/>
    </source>
</evidence>
<dbReference type="EC" id="2.4.1.122" evidence="4"/>
<evidence type="ECO:0000256" key="9">
    <source>
        <dbReference type="ARBA" id="ARBA00022968"/>
    </source>
</evidence>
<evidence type="ECO:0000256" key="6">
    <source>
        <dbReference type="ARBA" id="ARBA00022679"/>
    </source>
</evidence>
<dbReference type="Gene3D" id="3.90.550.50">
    <property type="match status" value="1"/>
</dbReference>
<evidence type="ECO:0000259" key="13">
    <source>
        <dbReference type="Pfam" id="PF02434"/>
    </source>
</evidence>
<keyword evidence="8" id="KW-0547">Nucleotide-binding</keyword>